<organism evidence="2 3">
    <name type="scientific">Psophocarpus tetragonolobus</name>
    <name type="common">Winged bean</name>
    <name type="synonym">Dolichos tetragonolobus</name>
    <dbReference type="NCBI Taxonomy" id="3891"/>
    <lineage>
        <taxon>Eukaryota</taxon>
        <taxon>Viridiplantae</taxon>
        <taxon>Streptophyta</taxon>
        <taxon>Embryophyta</taxon>
        <taxon>Tracheophyta</taxon>
        <taxon>Spermatophyta</taxon>
        <taxon>Magnoliopsida</taxon>
        <taxon>eudicotyledons</taxon>
        <taxon>Gunneridae</taxon>
        <taxon>Pentapetalae</taxon>
        <taxon>rosids</taxon>
        <taxon>fabids</taxon>
        <taxon>Fabales</taxon>
        <taxon>Fabaceae</taxon>
        <taxon>Papilionoideae</taxon>
        <taxon>50 kb inversion clade</taxon>
        <taxon>NPAAA clade</taxon>
        <taxon>indigoferoid/millettioid clade</taxon>
        <taxon>Phaseoleae</taxon>
        <taxon>Psophocarpus</taxon>
    </lineage>
</organism>
<feature type="coiled-coil region" evidence="1">
    <location>
        <begin position="175"/>
        <end position="243"/>
    </location>
</feature>
<dbReference type="Proteomes" id="UP001386955">
    <property type="component" value="Unassembled WGS sequence"/>
</dbReference>
<dbReference type="EMBL" id="JAYMYS010000001">
    <property type="protein sequence ID" value="KAK7411974.1"/>
    <property type="molecule type" value="Genomic_DNA"/>
</dbReference>
<keyword evidence="1" id="KW-0175">Coiled coil</keyword>
<evidence type="ECO:0000313" key="2">
    <source>
        <dbReference type="EMBL" id="KAK7411974.1"/>
    </source>
</evidence>
<accession>A0AAN9XWX6</accession>
<evidence type="ECO:0008006" key="4">
    <source>
        <dbReference type="Google" id="ProtNLM"/>
    </source>
</evidence>
<dbReference type="AlphaFoldDB" id="A0AAN9XWX6"/>
<evidence type="ECO:0000256" key="1">
    <source>
        <dbReference type="SAM" id="Coils"/>
    </source>
</evidence>
<sequence length="255" mass="29542">MAATSDEVMESLLSAFDQICEDAKSGISEMQLLQSKYNAEFKMRESLQLACNALKIENDRLAKLYAESFKNLADQLDYRTKGLNLKEELERANNEILLKEDVHRKDMGLLKREYEQQIACLEAQVKESVHEKATYEAAINQLHGDLASHKSHMQVLAMRLDQIHVEVESKYNSEVQDLKECLAVEQEEKNELNRKIQNLEKELLICKAKLVDQQQEMTANWHVETLKQKIMKLRKENEVLKRKLSYSQEASNLAN</sequence>
<protein>
    <recommendedName>
        <fullName evidence="4">Protein At-4/1</fullName>
    </recommendedName>
</protein>
<keyword evidence="3" id="KW-1185">Reference proteome</keyword>
<comment type="caution">
    <text evidence="2">The sequence shown here is derived from an EMBL/GenBank/DDBJ whole genome shotgun (WGS) entry which is preliminary data.</text>
</comment>
<proteinExistence type="predicted"/>
<reference evidence="2 3" key="1">
    <citation type="submission" date="2024-01" db="EMBL/GenBank/DDBJ databases">
        <title>The genomes of 5 underutilized Papilionoideae crops provide insights into root nodulation and disease resistanc.</title>
        <authorList>
            <person name="Jiang F."/>
        </authorList>
    </citation>
    <scope>NUCLEOTIDE SEQUENCE [LARGE SCALE GENOMIC DNA]</scope>
    <source>
        <strain evidence="2">DUOXIRENSHENG_FW03</strain>
        <tissue evidence="2">Leaves</tissue>
    </source>
</reference>
<evidence type="ECO:0000313" key="3">
    <source>
        <dbReference type="Proteomes" id="UP001386955"/>
    </source>
</evidence>
<feature type="coiled-coil region" evidence="1">
    <location>
        <begin position="104"/>
        <end position="131"/>
    </location>
</feature>
<name>A0AAN9XWX6_PSOTE</name>
<gene>
    <name evidence="2" type="ORF">VNO78_03419</name>
</gene>